<dbReference type="Gene3D" id="1.10.8.430">
    <property type="entry name" value="Helical domain of apoptotic protease-activating factors"/>
    <property type="match status" value="1"/>
</dbReference>
<sequence length="943" mass="108301">MAEAAVGFAIDKLIPLLAEEANLLRSVHTEVAGIKLELESIRCFLKDADTRAESVDQGDQISSIDGVKAWVRELREAAFQIEDVVDEYTLRIYNLEAQKHHPHHHGFVVDFLKKIYCFIIELKLQRDIALQIQEIKACIRNSKERSATYGFKIDFLRQGSMRTGRNDPRKAARFLKEDEVVGLESPKDELVGWSTCGKPQRTVISVVGMGGLGKTTLVQQVYDRVKGQFDCHAWISVSQSYKIEELLRNLMKKFCESKKEFAPRGIDEMDEETLTARLREYLHEKNYLVVLDDVWKKKVWGDLQHALLDNNKVGRIVITTRKMNIADFCKTSSFVHVHKLQPLAPKQAWELFCKKVFKFEFEGRCPPELEKLSGEIVERCKGLPLAIVTIAGLLSTKDKTVEEWRKLHGSLNSELMNKNSDLESITRILSLSYNDLPYYLKSCFLYFGVFPEDYSVRCGRLIRLWIAEGFVTLENDKTLEAIAQEYMTELINRSLVQVSWEDFDGKAKKCRVHDLLRGIILRKLEDLNPTIRGVTRRLSILNTLDGFVSSENSTDQISRVRCVFIFNKDDKMPNSIVSTCLTRSRLLKVLDFEDTPRLDHVPEDIGELFHLRYLSLRGTQVKTLPKSIGKLVNLETLDLKQSLVHEIPAEINELHKLRHLLVYHCDYNIHFCLTRLRGVKMEASIGCLKALQKLYYINIANGSMGGYHNFLKDLGNLTELRKLGILKLRYEDGSTLCQCIEKMEHLETLSIGSISEDEILNLESMSPPQFLRRLYLKGRLEKFPEWITKLQNLVRIRIHWSKLEDDLLKILQNLQINLLELAISSDAYIGEKLHFEEGARAFAKLKVLRLTSLTELKSLVIEEGALPLVSELEIGPSPQLKKVPSGVQHLKSLKLLSFYDMPNEFVESMIPGEGPCYKIVEHVPVVLIHYKNDGGRFETYYLR</sequence>
<name>A0A2P5E5W9_TREOI</name>
<dbReference type="InParanoid" id="A0A2P5E5W9"/>
<dbReference type="PANTHER" id="PTHR23155:SF1052">
    <property type="entry name" value="DISEASE RESISTANCE PROTEIN RPM1"/>
    <property type="match status" value="1"/>
</dbReference>
<dbReference type="Proteomes" id="UP000237000">
    <property type="component" value="Unassembled WGS sequence"/>
</dbReference>
<evidence type="ECO:0000256" key="1">
    <source>
        <dbReference type="ARBA" id="ARBA00022737"/>
    </source>
</evidence>
<dbReference type="SUPFAM" id="SSF52540">
    <property type="entry name" value="P-loop containing nucleoside triphosphate hydrolases"/>
    <property type="match status" value="1"/>
</dbReference>
<dbReference type="InterPro" id="IPR036388">
    <property type="entry name" value="WH-like_DNA-bd_sf"/>
</dbReference>
<dbReference type="InterPro" id="IPR002182">
    <property type="entry name" value="NB-ARC"/>
</dbReference>
<feature type="domain" description="Disease resistance N-terminal" evidence="5">
    <location>
        <begin position="5"/>
        <end position="96"/>
    </location>
</feature>
<dbReference type="Gene3D" id="1.20.5.4130">
    <property type="match status" value="1"/>
</dbReference>
<dbReference type="InterPro" id="IPR044974">
    <property type="entry name" value="Disease_R_plants"/>
</dbReference>
<feature type="domain" description="Disease resistance protein winged helix" evidence="6">
    <location>
        <begin position="449"/>
        <end position="518"/>
    </location>
</feature>
<gene>
    <name evidence="8" type="ORF">TorRG33x02_232980</name>
</gene>
<dbReference type="InterPro" id="IPR042197">
    <property type="entry name" value="Apaf_helical"/>
</dbReference>
<feature type="domain" description="NB-ARC" evidence="4">
    <location>
        <begin position="198"/>
        <end position="358"/>
    </location>
</feature>
<dbReference type="FunFam" id="1.10.8.430:FF:000003">
    <property type="entry name" value="Probable disease resistance protein At5g66910"/>
    <property type="match status" value="1"/>
</dbReference>
<evidence type="ECO:0000313" key="8">
    <source>
        <dbReference type="EMBL" id="PON80890.1"/>
    </source>
</evidence>
<dbReference type="InterPro" id="IPR027417">
    <property type="entry name" value="P-loop_NTPase"/>
</dbReference>
<dbReference type="GO" id="GO:0043531">
    <property type="term" value="F:ADP binding"/>
    <property type="evidence" value="ECO:0007669"/>
    <property type="project" value="InterPro"/>
</dbReference>
<keyword evidence="1" id="KW-0677">Repeat</keyword>
<dbReference type="Pfam" id="PF23598">
    <property type="entry name" value="LRR_14"/>
    <property type="match status" value="1"/>
</dbReference>
<dbReference type="InterPro" id="IPR032675">
    <property type="entry name" value="LRR_dom_sf"/>
</dbReference>
<keyword evidence="3" id="KW-0611">Plant defense</keyword>
<reference evidence="9" key="1">
    <citation type="submission" date="2016-06" db="EMBL/GenBank/DDBJ databases">
        <title>Parallel loss of symbiosis genes in relatives of nitrogen-fixing non-legume Parasponia.</title>
        <authorList>
            <person name="Van Velzen R."/>
            <person name="Holmer R."/>
            <person name="Bu F."/>
            <person name="Rutten L."/>
            <person name="Van Zeijl A."/>
            <person name="Liu W."/>
            <person name="Santuari L."/>
            <person name="Cao Q."/>
            <person name="Sharma T."/>
            <person name="Shen D."/>
            <person name="Roswanjaya Y."/>
            <person name="Wardhani T."/>
            <person name="Kalhor M.S."/>
            <person name="Jansen J."/>
            <person name="Van den Hoogen J."/>
            <person name="Gungor B."/>
            <person name="Hartog M."/>
            <person name="Hontelez J."/>
            <person name="Verver J."/>
            <person name="Yang W.-C."/>
            <person name="Schijlen E."/>
            <person name="Repin R."/>
            <person name="Schilthuizen M."/>
            <person name="Schranz E."/>
            <person name="Heidstra R."/>
            <person name="Miyata K."/>
            <person name="Fedorova E."/>
            <person name="Kohlen W."/>
            <person name="Bisseling T."/>
            <person name="Smit S."/>
            <person name="Geurts R."/>
        </authorList>
    </citation>
    <scope>NUCLEOTIDE SEQUENCE [LARGE SCALE GENOMIC DNA]</scope>
    <source>
        <strain evidence="9">cv. RG33-2</strain>
    </source>
</reference>
<evidence type="ECO:0000259" key="6">
    <source>
        <dbReference type="Pfam" id="PF23559"/>
    </source>
</evidence>
<dbReference type="SUPFAM" id="SSF52058">
    <property type="entry name" value="L domain-like"/>
    <property type="match status" value="1"/>
</dbReference>
<protein>
    <submittedName>
        <fullName evidence="8">NB-ARC domain, LRR domain containing protein</fullName>
    </submittedName>
</protein>
<keyword evidence="2" id="KW-0547">Nucleotide-binding</keyword>
<dbReference type="PRINTS" id="PR00364">
    <property type="entry name" value="DISEASERSIST"/>
</dbReference>
<dbReference type="InterPro" id="IPR038005">
    <property type="entry name" value="RX-like_CC"/>
</dbReference>
<dbReference type="FunFam" id="3.40.50.300:FF:001091">
    <property type="entry name" value="Probable disease resistance protein At1g61300"/>
    <property type="match status" value="1"/>
</dbReference>
<feature type="domain" description="Disease resistance R13L4/SHOC-2-like LRR" evidence="7">
    <location>
        <begin position="560"/>
        <end position="896"/>
    </location>
</feature>
<dbReference type="GO" id="GO:0098542">
    <property type="term" value="P:defense response to other organism"/>
    <property type="evidence" value="ECO:0007669"/>
    <property type="project" value="TreeGrafter"/>
</dbReference>
<dbReference type="PANTHER" id="PTHR23155">
    <property type="entry name" value="DISEASE RESISTANCE PROTEIN RP"/>
    <property type="match status" value="1"/>
</dbReference>
<dbReference type="FunFam" id="1.10.10.10:FF:000322">
    <property type="entry name" value="Probable disease resistance protein At1g63360"/>
    <property type="match status" value="1"/>
</dbReference>
<evidence type="ECO:0000259" key="7">
    <source>
        <dbReference type="Pfam" id="PF23598"/>
    </source>
</evidence>
<dbReference type="OrthoDB" id="598235at2759"/>
<dbReference type="Pfam" id="PF23559">
    <property type="entry name" value="WHD_DRP"/>
    <property type="match status" value="1"/>
</dbReference>
<organism evidence="8 9">
    <name type="scientific">Trema orientale</name>
    <name type="common">Charcoal tree</name>
    <name type="synonym">Celtis orientalis</name>
    <dbReference type="NCBI Taxonomy" id="63057"/>
    <lineage>
        <taxon>Eukaryota</taxon>
        <taxon>Viridiplantae</taxon>
        <taxon>Streptophyta</taxon>
        <taxon>Embryophyta</taxon>
        <taxon>Tracheophyta</taxon>
        <taxon>Spermatophyta</taxon>
        <taxon>Magnoliopsida</taxon>
        <taxon>eudicotyledons</taxon>
        <taxon>Gunneridae</taxon>
        <taxon>Pentapetalae</taxon>
        <taxon>rosids</taxon>
        <taxon>fabids</taxon>
        <taxon>Rosales</taxon>
        <taxon>Cannabaceae</taxon>
        <taxon>Trema</taxon>
    </lineage>
</organism>
<proteinExistence type="predicted"/>
<dbReference type="InterPro" id="IPR041118">
    <property type="entry name" value="Rx_N"/>
</dbReference>
<evidence type="ECO:0000259" key="4">
    <source>
        <dbReference type="Pfam" id="PF00931"/>
    </source>
</evidence>
<evidence type="ECO:0000256" key="2">
    <source>
        <dbReference type="ARBA" id="ARBA00022741"/>
    </source>
</evidence>
<dbReference type="CDD" id="cd14798">
    <property type="entry name" value="RX-CC_like"/>
    <property type="match status" value="1"/>
</dbReference>
<dbReference type="Gene3D" id="3.80.10.10">
    <property type="entry name" value="Ribonuclease Inhibitor"/>
    <property type="match status" value="1"/>
</dbReference>
<comment type="caution">
    <text evidence="8">The sequence shown here is derived from an EMBL/GenBank/DDBJ whole genome shotgun (WGS) entry which is preliminary data.</text>
</comment>
<evidence type="ECO:0000313" key="9">
    <source>
        <dbReference type="Proteomes" id="UP000237000"/>
    </source>
</evidence>
<keyword evidence="9" id="KW-1185">Reference proteome</keyword>
<dbReference type="AlphaFoldDB" id="A0A2P5E5W9"/>
<dbReference type="Pfam" id="PF18052">
    <property type="entry name" value="Rx_N"/>
    <property type="match status" value="1"/>
</dbReference>
<dbReference type="Gene3D" id="3.40.50.300">
    <property type="entry name" value="P-loop containing nucleotide triphosphate hydrolases"/>
    <property type="match status" value="1"/>
</dbReference>
<evidence type="ECO:0000259" key="5">
    <source>
        <dbReference type="Pfam" id="PF18052"/>
    </source>
</evidence>
<dbReference type="InterPro" id="IPR055414">
    <property type="entry name" value="LRR_R13L4/SHOC2-like"/>
</dbReference>
<evidence type="ECO:0000256" key="3">
    <source>
        <dbReference type="ARBA" id="ARBA00022821"/>
    </source>
</evidence>
<dbReference type="Gene3D" id="1.10.10.10">
    <property type="entry name" value="Winged helix-like DNA-binding domain superfamily/Winged helix DNA-binding domain"/>
    <property type="match status" value="1"/>
</dbReference>
<dbReference type="InterPro" id="IPR058922">
    <property type="entry name" value="WHD_DRP"/>
</dbReference>
<accession>A0A2P5E5W9</accession>
<dbReference type="EMBL" id="JXTC01000229">
    <property type="protein sequence ID" value="PON80890.1"/>
    <property type="molecule type" value="Genomic_DNA"/>
</dbReference>
<dbReference type="Pfam" id="PF00931">
    <property type="entry name" value="NB-ARC"/>
    <property type="match status" value="1"/>
</dbReference>